<dbReference type="RefSeq" id="WP_028136443.1">
    <property type="nucleotide sequence ID" value="NZ_CP044543.1"/>
</dbReference>
<dbReference type="OrthoDB" id="8128381at2"/>
<evidence type="ECO:0000313" key="2">
    <source>
        <dbReference type="Proteomes" id="UP000325641"/>
    </source>
</evidence>
<organism evidence="1 2">
    <name type="scientific">Bradyrhizobium betae</name>
    <dbReference type="NCBI Taxonomy" id="244734"/>
    <lineage>
        <taxon>Bacteria</taxon>
        <taxon>Pseudomonadati</taxon>
        <taxon>Pseudomonadota</taxon>
        <taxon>Alphaproteobacteria</taxon>
        <taxon>Hyphomicrobiales</taxon>
        <taxon>Nitrobacteraceae</taxon>
        <taxon>Bradyrhizobium</taxon>
    </lineage>
</organism>
<dbReference type="KEGG" id="bbet:F8237_33105"/>
<reference evidence="2" key="1">
    <citation type="submission" date="2019-10" db="EMBL/GenBank/DDBJ databases">
        <title>Complete Genome Sequence of Bradyrhizobium betae type strain PL7HG1T.</title>
        <authorList>
            <person name="Bromfield E.S.P."/>
            <person name="Cloutier S."/>
        </authorList>
    </citation>
    <scope>NUCLEOTIDE SEQUENCE [LARGE SCALE GENOMIC DNA]</scope>
    <source>
        <strain evidence="2">PL7HG1</strain>
    </source>
</reference>
<accession>A0A5P6PEP8</accession>
<proteinExistence type="predicted"/>
<sequence>MRKYGLFLALGSILSLIAAIGAAEGRGSIASERPYAAEHIDLLPVDIRHGLARLERPCGGKAAATHYFSTTIDVGGLHFRSLHFENFACERREAICRAERCLHEVYLERGGRSRRVFNAYVDDMKLINAGGTVGLELEGGRRAILRWNGRTFAPVHSFGKGQER</sequence>
<name>A0A5P6PEP8_9BRAD</name>
<dbReference type="AlphaFoldDB" id="A0A5P6PEP8"/>
<evidence type="ECO:0000313" key="1">
    <source>
        <dbReference type="EMBL" id="QFI76817.1"/>
    </source>
</evidence>
<protein>
    <submittedName>
        <fullName evidence="1">Uncharacterized protein</fullName>
    </submittedName>
</protein>
<gene>
    <name evidence="1" type="ORF">F8237_33105</name>
</gene>
<dbReference type="Proteomes" id="UP000325641">
    <property type="component" value="Chromosome"/>
</dbReference>
<dbReference type="EMBL" id="CP044543">
    <property type="protein sequence ID" value="QFI76817.1"/>
    <property type="molecule type" value="Genomic_DNA"/>
</dbReference>